<dbReference type="PANTHER" id="PTHR25462:SF305">
    <property type="entry name" value="RING-TYPE DOMAIN-CONTAINING PROTEIN"/>
    <property type="match status" value="1"/>
</dbReference>
<dbReference type="SUPFAM" id="SSF57850">
    <property type="entry name" value="RING/U-box"/>
    <property type="match status" value="1"/>
</dbReference>
<name>A0A1I7S319_BURXY</name>
<dbReference type="EMBL" id="CAJFDI010000004">
    <property type="protein sequence ID" value="CAD5226665.1"/>
    <property type="molecule type" value="Genomic_DNA"/>
</dbReference>
<evidence type="ECO:0000256" key="3">
    <source>
        <dbReference type="ARBA" id="ARBA00022833"/>
    </source>
</evidence>
<evidence type="ECO:0000313" key="6">
    <source>
        <dbReference type="EMBL" id="CAD5226665.1"/>
    </source>
</evidence>
<evidence type="ECO:0000256" key="1">
    <source>
        <dbReference type="ARBA" id="ARBA00022723"/>
    </source>
</evidence>
<dbReference type="Proteomes" id="UP000095284">
    <property type="component" value="Unplaced"/>
</dbReference>
<dbReference type="Proteomes" id="UP000659654">
    <property type="component" value="Unassembled WGS sequence"/>
</dbReference>
<dbReference type="InterPro" id="IPR001841">
    <property type="entry name" value="Znf_RING"/>
</dbReference>
<feature type="domain" description="RING-type" evidence="5">
    <location>
        <begin position="51"/>
        <end position="100"/>
    </location>
</feature>
<dbReference type="InterPro" id="IPR047153">
    <property type="entry name" value="TRIM45/56/19-like"/>
</dbReference>
<dbReference type="Gene3D" id="3.30.40.10">
    <property type="entry name" value="Zinc/RING finger domain, C3HC4 (zinc finger)"/>
    <property type="match status" value="1"/>
</dbReference>
<sequence>MSSVSENTCGFPELMIKGIQKKKPFLKFGVSLLRNSYQASPLMDSGDLISCEICLEAFDSQCRPPKIIPCGHNFCENCLFSLCLHSEYYLLDTIKCPKCRQLCDAKLAMNAPTNYDLCKVLENFRYTQNVTVIHVPDHSSSSLANKERKRKLKRCQGSKNKMTEACFDCRRSINKVERSVICRFCKDCHETAKTLRLVCLECCVNSHNGHRLVQIEQLERNHQDVMKQTAVIQKHTDYLDKDFKQRAKNLNENNGNLQKLEILRDSVKGQMNTVIKKNMARLEQEYPLSPAELTAIHRNQMELAINLQKMANVFNKISSNSEEMNIQFEQKLVLSSMDLMTALVKSEEMEDLRQYLVLLYSDNIQKETRFEILYNCVRIMHKALNNQINNEIFVLLEDLTFKTLVFLNKLFPRGMVQDKNRMESWRLATETFGKIMEISNVRWTSYDEWRVDFVSDLSFLCQLFADVCDSGTITLCTIETARSRVVLNSHKSDKALINKIKFAEQCLLECRRIQKLMNICVKSKRYPNGDKCRGLKQWLNCLGPKVL</sequence>
<dbReference type="EMBL" id="CAJFCV020000004">
    <property type="protein sequence ID" value="CAG9116066.1"/>
    <property type="molecule type" value="Genomic_DNA"/>
</dbReference>
<evidence type="ECO:0000313" key="7">
    <source>
        <dbReference type="Proteomes" id="UP000095284"/>
    </source>
</evidence>
<reference evidence="6" key="2">
    <citation type="submission" date="2020-09" db="EMBL/GenBank/DDBJ databases">
        <authorList>
            <person name="Kikuchi T."/>
        </authorList>
    </citation>
    <scope>NUCLEOTIDE SEQUENCE</scope>
    <source>
        <strain evidence="6">Ka4C1</strain>
    </source>
</reference>
<evidence type="ECO:0000313" key="8">
    <source>
        <dbReference type="Proteomes" id="UP000659654"/>
    </source>
</evidence>
<dbReference type="OrthoDB" id="252722at2759"/>
<dbReference type="WBParaSite" id="BXY_0739900.1">
    <property type="protein sequence ID" value="BXY_0739900.1"/>
    <property type="gene ID" value="BXY_0739900"/>
</dbReference>
<dbReference type="PANTHER" id="PTHR25462">
    <property type="entry name" value="BONUS, ISOFORM C-RELATED"/>
    <property type="match status" value="1"/>
</dbReference>
<dbReference type="Proteomes" id="UP000582659">
    <property type="component" value="Unassembled WGS sequence"/>
</dbReference>
<accession>A0A1I7S319</accession>
<keyword evidence="2 4" id="KW-0863">Zinc-finger</keyword>
<evidence type="ECO:0000259" key="5">
    <source>
        <dbReference type="PROSITE" id="PS50089"/>
    </source>
</evidence>
<keyword evidence="1" id="KW-0479">Metal-binding</keyword>
<gene>
    <name evidence="6" type="ORF">BXYJ_LOCUS9210</name>
</gene>
<protein>
    <submittedName>
        <fullName evidence="6">(pine wood nematode) hypothetical protein</fullName>
    </submittedName>
    <submittedName>
        <fullName evidence="9">RING-type domain-containing protein</fullName>
    </submittedName>
</protein>
<keyword evidence="3" id="KW-0862">Zinc</keyword>
<dbReference type="SMART" id="SM00184">
    <property type="entry name" value="RING"/>
    <property type="match status" value="1"/>
</dbReference>
<dbReference type="Pfam" id="PF13445">
    <property type="entry name" value="zf-RING_UBOX"/>
    <property type="match status" value="1"/>
</dbReference>
<reference evidence="9" key="1">
    <citation type="submission" date="2016-11" db="UniProtKB">
        <authorList>
            <consortium name="WormBaseParasite"/>
        </authorList>
    </citation>
    <scope>IDENTIFICATION</scope>
</reference>
<dbReference type="InterPro" id="IPR027370">
    <property type="entry name" value="Znf-RING_euk"/>
</dbReference>
<dbReference type="InterPro" id="IPR013083">
    <property type="entry name" value="Znf_RING/FYVE/PHD"/>
</dbReference>
<evidence type="ECO:0000256" key="2">
    <source>
        <dbReference type="ARBA" id="ARBA00022771"/>
    </source>
</evidence>
<dbReference type="PROSITE" id="PS50089">
    <property type="entry name" value="ZF_RING_2"/>
    <property type="match status" value="1"/>
</dbReference>
<dbReference type="GO" id="GO:0061630">
    <property type="term" value="F:ubiquitin protein ligase activity"/>
    <property type="evidence" value="ECO:0007669"/>
    <property type="project" value="TreeGrafter"/>
</dbReference>
<organism evidence="7 9">
    <name type="scientific">Bursaphelenchus xylophilus</name>
    <name type="common">Pinewood nematode worm</name>
    <name type="synonym">Aphelenchoides xylophilus</name>
    <dbReference type="NCBI Taxonomy" id="6326"/>
    <lineage>
        <taxon>Eukaryota</taxon>
        <taxon>Metazoa</taxon>
        <taxon>Ecdysozoa</taxon>
        <taxon>Nematoda</taxon>
        <taxon>Chromadorea</taxon>
        <taxon>Rhabditida</taxon>
        <taxon>Tylenchina</taxon>
        <taxon>Tylenchomorpha</taxon>
        <taxon>Aphelenchoidea</taxon>
        <taxon>Aphelenchoididae</taxon>
        <taxon>Bursaphelenchus</taxon>
    </lineage>
</organism>
<dbReference type="eggNOG" id="KOG2177">
    <property type="taxonomic scope" value="Eukaryota"/>
</dbReference>
<evidence type="ECO:0000256" key="4">
    <source>
        <dbReference type="PROSITE-ProRule" id="PRU00175"/>
    </source>
</evidence>
<evidence type="ECO:0000313" key="9">
    <source>
        <dbReference type="WBParaSite" id="BXY_0739900.1"/>
    </source>
</evidence>
<proteinExistence type="predicted"/>
<dbReference type="GO" id="GO:0005654">
    <property type="term" value="C:nucleoplasm"/>
    <property type="evidence" value="ECO:0007669"/>
    <property type="project" value="TreeGrafter"/>
</dbReference>
<dbReference type="InterPro" id="IPR017907">
    <property type="entry name" value="Znf_RING_CS"/>
</dbReference>
<keyword evidence="8" id="KW-1185">Reference proteome</keyword>
<dbReference type="AlphaFoldDB" id="A0A1I7S319"/>
<dbReference type="PROSITE" id="PS00518">
    <property type="entry name" value="ZF_RING_1"/>
    <property type="match status" value="1"/>
</dbReference>
<dbReference type="SMR" id="A0A1I7S319"/>
<dbReference type="GO" id="GO:0008270">
    <property type="term" value="F:zinc ion binding"/>
    <property type="evidence" value="ECO:0007669"/>
    <property type="project" value="UniProtKB-KW"/>
</dbReference>